<dbReference type="EMBL" id="GEDC01014513">
    <property type="protein sequence ID" value="JAS22785.1"/>
    <property type="molecule type" value="Transcribed_RNA"/>
</dbReference>
<sequence length="401" mass="47122">MEESNDRYDRSVEDVKTVIKHAKLEDVELKPLTQVLYFANTFEDFKLLELDPLVMNAFQEGQRVVFRGSQDDKAVLCTDNLTFEVKEAEISNSLLLIPNLTMPDKVEQRKDINDERILEKQQILRVYHDYFELRRIKPRLRKLKNLLTPSSYSGSELEDSLKESGVILYDTHHLLELVQASEEELKHGLEELSALSLDGYWRILDFDYQFRVVSYFLNLLDENSWSVHEIPFTETEALLKDLMPMPILKHIFHEYTEMTGEMNDEGEPFYKLKEVKVCRFIAEVLLRPADKFNLKDFLQAWQGSVPEGLQTDLKQLDGLAILDLNIRPKVIWYYPESCLPEEIIERMQILFSLKEKWTLDEIRPYVERLTTEKLNVNALLTKYSRASNINGIRYYSARHGK</sequence>
<organism evidence="4">
    <name type="scientific">Clastoptera arizonana</name>
    <name type="common">Arizona spittle bug</name>
    <dbReference type="NCBI Taxonomy" id="38151"/>
    <lineage>
        <taxon>Eukaryota</taxon>
        <taxon>Metazoa</taxon>
        <taxon>Ecdysozoa</taxon>
        <taxon>Arthropoda</taxon>
        <taxon>Hexapoda</taxon>
        <taxon>Insecta</taxon>
        <taxon>Pterygota</taxon>
        <taxon>Neoptera</taxon>
        <taxon>Paraneoptera</taxon>
        <taxon>Hemiptera</taxon>
        <taxon>Auchenorrhyncha</taxon>
        <taxon>Cercopoidea</taxon>
        <taxon>Clastopteridae</taxon>
        <taxon>Clastoptera</taxon>
    </lineage>
</organism>
<dbReference type="Pfam" id="PF09724">
    <property type="entry name" value="Dcc1"/>
    <property type="match status" value="1"/>
</dbReference>
<dbReference type="GO" id="GO:0031390">
    <property type="term" value="C:Ctf18 RFC-like complex"/>
    <property type="evidence" value="ECO:0007669"/>
    <property type="project" value="InterPro"/>
</dbReference>
<gene>
    <name evidence="4" type="ORF">g.5629</name>
</gene>
<dbReference type="GO" id="GO:0034088">
    <property type="term" value="P:maintenance of mitotic sister chromatid cohesion"/>
    <property type="evidence" value="ECO:0007669"/>
    <property type="project" value="TreeGrafter"/>
</dbReference>
<evidence type="ECO:0000256" key="1">
    <source>
        <dbReference type="ARBA" id="ARBA00007017"/>
    </source>
</evidence>
<reference evidence="4" key="1">
    <citation type="submission" date="2015-12" db="EMBL/GenBank/DDBJ databases">
        <title>De novo transcriptome assembly of four potential Pierce s Disease insect vectors from Arizona vineyards.</title>
        <authorList>
            <person name="Tassone E.E."/>
        </authorList>
    </citation>
    <scope>NUCLEOTIDE SEQUENCE</scope>
</reference>
<comment type="similarity">
    <text evidence="1">Belongs to the DCC1 family.</text>
</comment>
<evidence type="ECO:0000256" key="3">
    <source>
        <dbReference type="ARBA" id="ARBA00022705"/>
    </source>
</evidence>
<evidence type="ECO:0000313" key="4">
    <source>
        <dbReference type="EMBL" id="JAS22785.1"/>
    </source>
</evidence>
<dbReference type="GO" id="GO:0006260">
    <property type="term" value="P:DNA replication"/>
    <property type="evidence" value="ECO:0007669"/>
    <property type="project" value="UniProtKB-KW"/>
</dbReference>
<accession>A0A1B6DB07</accession>
<name>A0A1B6DB07_9HEMI</name>
<protein>
    <recommendedName>
        <fullName evidence="2">Sister chromatid cohesion protein DCC1</fullName>
    </recommendedName>
</protein>
<proteinExistence type="inferred from homology"/>
<dbReference type="GO" id="GO:0000785">
    <property type="term" value="C:chromatin"/>
    <property type="evidence" value="ECO:0007669"/>
    <property type="project" value="TreeGrafter"/>
</dbReference>
<dbReference type="GO" id="GO:0000775">
    <property type="term" value="C:chromosome, centromeric region"/>
    <property type="evidence" value="ECO:0007669"/>
    <property type="project" value="TreeGrafter"/>
</dbReference>
<dbReference type="PANTHER" id="PTHR13395">
    <property type="entry name" value="SISTER CHROMATID COHESION PROTEIN DCC1-RELATED"/>
    <property type="match status" value="1"/>
</dbReference>
<dbReference type="InterPro" id="IPR019128">
    <property type="entry name" value="Dcc1"/>
</dbReference>
<dbReference type="AlphaFoldDB" id="A0A1B6DB07"/>
<keyword evidence="3" id="KW-0235">DNA replication</keyword>
<evidence type="ECO:0000256" key="2">
    <source>
        <dbReference type="ARBA" id="ARBA00017682"/>
    </source>
</evidence>
<dbReference type="PANTHER" id="PTHR13395:SF6">
    <property type="entry name" value="SISTER CHROMATID COHESION PROTEIN DCC1"/>
    <property type="match status" value="1"/>
</dbReference>